<proteinExistence type="predicted"/>
<organism evidence="2 3">
    <name type="scientific">Hyphobacterium lacteum</name>
    <dbReference type="NCBI Taxonomy" id="3116575"/>
    <lineage>
        <taxon>Bacteria</taxon>
        <taxon>Pseudomonadati</taxon>
        <taxon>Pseudomonadota</taxon>
        <taxon>Alphaproteobacteria</taxon>
        <taxon>Maricaulales</taxon>
        <taxon>Maricaulaceae</taxon>
        <taxon>Hyphobacterium</taxon>
    </lineage>
</organism>
<gene>
    <name evidence="2" type="ORF">V0U79_12965</name>
</gene>
<evidence type="ECO:0000313" key="2">
    <source>
        <dbReference type="EMBL" id="MEE2527270.1"/>
    </source>
</evidence>
<comment type="caution">
    <text evidence="2">The sequence shown here is derived from an EMBL/GenBank/DDBJ whole genome shotgun (WGS) entry which is preliminary data.</text>
</comment>
<name>A0ABU7LTL5_9PROT</name>
<accession>A0ABU7LTL5</accession>
<keyword evidence="3" id="KW-1185">Reference proteome</keyword>
<dbReference type="EMBL" id="JAZDRP010000011">
    <property type="protein sequence ID" value="MEE2527270.1"/>
    <property type="molecule type" value="Genomic_DNA"/>
</dbReference>
<dbReference type="RefSeq" id="WP_330199932.1">
    <property type="nucleotide sequence ID" value="NZ_JAZDRP010000011.1"/>
</dbReference>
<sequence>MLALMMAALLQAQAQDVICETDLNIPTGRRRHDPKTFTVECPDYGLRYEGMQEQIEAHFDALDLDFRHADWTRWPTRVRFRLDPERGWIPDGPQMMIISPPEMPRSITNSGYRDLECIWMAYPEADGVVEVEDYRCLLDGEAVPERMERRVRRVFEQAMETSRIMPETPGACVQDVVRVSAFVFDYHYAFGWDGDGPRRSANSRFDPLCPPGGIDAAPDSDDGKQG</sequence>
<reference evidence="2 3" key="1">
    <citation type="submission" date="2024-01" db="EMBL/GenBank/DDBJ databases">
        <title>Hyphobacterium bacterium isolated from marine sediment.</title>
        <authorList>
            <person name="Zhao S."/>
        </authorList>
    </citation>
    <scope>NUCLEOTIDE SEQUENCE [LARGE SCALE GENOMIC DNA]</scope>
    <source>
        <strain evidence="3">HN65</strain>
    </source>
</reference>
<evidence type="ECO:0000256" key="1">
    <source>
        <dbReference type="SAM" id="MobiDB-lite"/>
    </source>
</evidence>
<protein>
    <submittedName>
        <fullName evidence="2">Uncharacterized protein</fullName>
    </submittedName>
</protein>
<dbReference type="Proteomes" id="UP001354971">
    <property type="component" value="Unassembled WGS sequence"/>
</dbReference>
<evidence type="ECO:0000313" key="3">
    <source>
        <dbReference type="Proteomes" id="UP001354971"/>
    </source>
</evidence>
<feature type="region of interest" description="Disordered" evidence="1">
    <location>
        <begin position="202"/>
        <end position="226"/>
    </location>
</feature>